<dbReference type="InterPro" id="IPR011635">
    <property type="entry name" value="CARDB"/>
</dbReference>
<dbReference type="AlphaFoldDB" id="A0A9X0HNK5"/>
<organism evidence="4 5">
    <name type="scientific">Solirubrum puertoriconensis</name>
    <dbReference type="NCBI Taxonomy" id="1751427"/>
    <lineage>
        <taxon>Bacteria</taxon>
        <taxon>Pseudomonadati</taxon>
        <taxon>Bacteroidota</taxon>
        <taxon>Cytophagia</taxon>
        <taxon>Cytophagales</taxon>
    </lineage>
</organism>
<dbReference type="NCBIfam" id="TIGR04183">
    <property type="entry name" value="Por_Secre_tail"/>
    <property type="match status" value="1"/>
</dbReference>
<dbReference type="Gene3D" id="2.60.40.10">
    <property type="entry name" value="Immunoglobulins"/>
    <property type="match status" value="1"/>
</dbReference>
<evidence type="ECO:0000313" key="4">
    <source>
        <dbReference type="EMBL" id="KUG09271.1"/>
    </source>
</evidence>
<proteinExistence type="predicted"/>
<evidence type="ECO:0000259" key="2">
    <source>
        <dbReference type="Pfam" id="PF07705"/>
    </source>
</evidence>
<evidence type="ECO:0008006" key="6">
    <source>
        <dbReference type="Google" id="ProtNLM"/>
    </source>
</evidence>
<evidence type="ECO:0000259" key="3">
    <source>
        <dbReference type="Pfam" id="PF18962"/>
    </source>
</evidence>
<reference evidence="4 5" key="1">
    <citation type="submission" date="2015-11" db="EMBL/GenBank/DDBJ databases">
        <title>Solirubrum puertoriconensis gen. nov. an environmental bacteria isolated in Puerto Rico.</title>
        <authorList>
            <person name="Cuebas-Irizarry M.F."/>
            <person name="Montalvo-Rodriguez R."/>
        </authorList>
    </citation>
    <scope>NUCLEOTIDE SEQUENCE [LARGE SCALE GENOMIC DNA]</scope>
    <source>
        <strain evidence="4 5">MC1A</strain>
    </source>
</reference>
<dbReference type="Proteomes" id="UP000054223">
    <property type="component" value="Unassembled WGS sequence"/>
</dbReference>
<feature type="domain" description="Secretion system C-terminal sorting" evidence="3">
    <location>
        <begin position="568"/>
        <end position="640"/>
    </location>
</feature>
<feature type="domain" description="CARDB" evidence="2">
    <location>
        <begin position="297"/>
        <end position="365"/>
    </location>
</feature>
<gene>
    <name evidence="4" type="ORF">ASU33_16145</name>
</gene>
<dbReference type="Pfam" id="PF07705">
    <property type="entry name" value="CARDB"/>
    <property type="match status" value="1"/>
</dbReference>
<evidence type="ECO:0000313" key="5">
    <source>
        <dbReference type="Proteomes" id="UP000054223"/>
    </source>
</evidence>
<comment type="caution">
    <text evidence="4">The sequence shown here is derived from an EMBL/GenBank/DDBJ whole genome shotgun (WGS) entry which is preliminary data.</text>
</comment>
<keyword evidence="5" id="KW-1185">Reference proteome</keyword>
<dbReference type="InterPro" id="IPR026444">
    <property type="entry name" value="Secre_tail"/>
</dbReference>
<keyword evidence="1" id="KW-0732">Signal</keyword>
<feature type="signal peptide" evidence="1">
    <location>
        <begin position="1"/>
        <end position="31"/>
    </location>
</feature>
<dbReference type="InterPro" id="IPR013783">
    <property type="entry name" value="Ig-like_fold"/>
</dbReference>
<dbReference type="Pfam" id="PF18962">
    <property type="entry name" value="Por_Secre_tail"/>
    <property type="match status" value="1"/>
</dbReference>
<evidence type="ECO:0000256" key="1">
    <source>
        <dbReference type="SAM" id="SignalP"/>
    </source>
</evidence>
<feature type="chain" id="PRO_5040742560" description="Secretion system C-terminal sorting domain-containing protein" evidence="1">
    <location>
        <begin position="32"/>
        <end position="644"/>
    </location>
</feature>
<protein>
    <recommendedName>
        <fullName evidence="6">Secretion system C-terminal sorting domain-containing protein</fullName>
    </recommendedName>
</protein>
<accession>A0A9X0HNK5</accession>
<name>A0A9X0HNK5_SOLP1</name>
<sequence>MPFSTNIARVCSWRGLALLGLLSLSGIAAQAQSLNYTSLFAQNLNGTYTDLGTDGTVIPTANTDDDNSAPQEIGFTFNYAGQSFSQFVLNTNGFIKLGNTAPSAPNLFNFFTTSPADVNIISVAGGIDLQGAANQASTPTEYRVFTTGAAGSRVCTIQYKNVSDKTTTSGTTTIPSQFSAMQFQIKLYEGTNNIDFVYGTWTSSGVAAPSGQPFLIGLKANATLGSLLASKTSSANPWSTTTFVGVTGNTLSAHFVRNVAPPNAGRTYRFRPAPPNEIEVQAIYALGKLPRGLATPHTVQVVVRNSGGAAQANIPVTLTISGATTYSNTQQIASLPINGSTVVSFPAYTPSSLGNSTITATVPNDDQPLNNTKTFTQTVTDNIFGAADINGPAGGGVGGNTVATATSPNPRAALLTKYNTNAPQAVTAVRVYLEDPNTIGRTLYAVVLDANGALLGRTPDYVAVANDISALKTFNLPTPLTIPAGNFYVGLVQGSVPVGGSAYFPMGTTSEIPTRPGTFFFVSPFDPASTTAYNLQDTAPSNLGAFIIEAVMNTTTGVSKVLDRSISVYPNPSNGSFSLDVRGANAKEGLKVEVLNSLGQRVYSSAARDNFENKLELSHLAAGIHTLKVTKGSEYMVRNISIRH</sequence>
<dbReference type="EMBL" id="LNAL01000003">
    <property type="protein sequence ID" value="KUG09271.1"/>
    <property type="molecule type" value="Genomic_DNA"/>
</dbReference>